<accession>A0ABQ9IDA1</accession>
<comment type="caution">
    <text evidence="1">The sequence shown here is derived from an EMBL/GenBank/DDBJ whole genome shotgun (WGS) entry which is preliminary data.</text>
</comment>
<reference evidence="1 2" key="1">
    <citation type="submission" date="2023-02" db="EMBL/GenBank/DDBJ databases">
        <title>LHISI_Scaffold_Assembly.</title>
        <authorList>
            <person name="Stuart O.P."/>
            <person name="Cleave R."/>
            <person name="Magrath M.J.L."/>
            <person name="Mikheyev A.S."/>
        </authorList>
    </citation>
    <scope>NUCLEOTIDE SEQUENCE [LARGE SCALE GENOMIC DNA]</scope>
    <source>
        <strain evidence="1">Daus_M_001</strain>
        <tissue evidence="1">Leg muscle</tissue>
    </source>
</reference>
<dbReference type="Proteomes" id="UP001159363">
    <property type="component" value="Chromosome 2"/>
</dbReference>
<evidence type="ECO:0000313" key="2">
    <source>
        <dbReference type="Proteomes" id="UP001159363"/>
    </source>
</evidence>
<sequence length="292" mass="32649">MESSVMPVLFGCENADAIASRSCQVSIHDTSLIPKVRRNRKLTLNSNATDLEAMFSLSPCVVQHCRRNIVSSCTNVTAQIKYIMKWCLVHLLCVVADCTMHTCNGHVTGSSSVGVWQCTGRHTKCAISVSTVDGISTSCRAPGSQHNNIPKNSLFLGLSYILQFWEDEQAQLSHMGNGTPPPQCSKRTNVILLKRNVVRSWMKVTAHIMNWWYLVHLLCVVEVCTVHVCSGSVSRSASESTVYIIRTCFLQNPRNLQQKYLQKQFWQKLRKTKPSSMCSVSRTKLHSTLLGT</sequence>
<dbReference type="EMBL" id="JARBHB010000002">
    <property type="protein sequence ID" value="KAJ8894190.1"/>
    <property type="molecule type" value="Genomic_DNA"/>
</dbReference>
<proteinExistence type="predicted"/>
<protein>
    <submittedName>
        <fullName evidence="1">Uncharacterized protein</fullName>
    </submittedName>
</protein>
<organism evidence="1 2">
    <name type="scientific">Dryococelus australis</name>
    <dbReference type="NCBI Taxonomy" id="614101"/>
    <lineage>
        <taxon>Eukaryota</taxon>
        <taxon>Metazoa</taxon>
        <taxon>Ecdysozoa</taxon>
        <taxon>Arthropoda</taxon>
        <taxon>Hexapoda</taxon>
        <taxon>Insecta</taxon>
        <taxon>Pterygota</taxon>
        <taxon>Neoptera</taxon>
        <taxon>Polyneoptera</taxon>
        <taxon>Phasmatodea</taxon>
        <taxon>Verophasmatodea</taxon>
        <taxon>Anareolatae</taxon>
        <taxon>Phasmatidae</taxon>
        <taxon>Eurycanthinae</taxon>
        <taxon>Dryococelus</taxon>
    </lineage>
</organism>
<evidence type="ECO:0000313" key="1">
    <source>
        <dbReference type="EMBL" id="KAJ8894190.1"/>
    </source>
</evidence>
<keyword evidence="2" id="KW-1185">Reference proteome</keyword>
<name>A0ABQ9IDA1_9NEOP</name>
<gene>
    <name evidence="1" type="ORF">PR048_006800</name>
</gene>